<accession>A0AA86MVD3</accession>
<evidence type="ECO:0000313" key="2">
    <source>
        <dbReference type="Proteomes" id="UP001179121"/>
    </source>
</evidence>
<name>A0AA86MVD3_9BACT</name>
<protein>
    <submittedName>
        <fullName evidence="1">Uncharacterized protein</fullName>
    </submittedName>
</protein>
<organism evidence="1 2">
    <name type="scientific">Nitrospira tepida</name>
    <dbReference type="NCBI Taxonomy" id="2973512"/>
    <lineage>
        <taxon>Bacteria</taxon>
        <taxon>Pseudomonadati</taxon>
        <taxon>Nitrospirota</taxon>
        <taxon>Nitrospiria</taxon>
        <taxon>Nitrospirales</taxon>
        <taxon>Nitrospiraceae</taxon>
        <taxon>Nitrospira</taxon>
    </lineage>
</organism>
<dbReference type="RefSeq" id="WP_289266736.1">
    <property type="nucleotide sequence ID" value="NZ_OX365700.1"/>
</dbReference>
<dbReference type="EMBL" id="OX365700">
    <property type="protein sequence ID" value="CAI4029710.1"/>
    <property type="molecule type" value="Genomic_DNA"/>
</dbReference>
<dbReference type="AlphaFoldDB" id="A0AA86MVD3"/>
<evidence type="ECO:0000313" key="1">
    <source>
        <dbReference type="EMBL" id="CAI4029710.1"/>
    </source>
</evidence>
<gene>
    <name evidence="1" type="ORF">DNFV4_00128</name>
</gene>
<dbReference type="KEGG" id="nti:DNFV4_00128"/>
<proteinExistence type="predicted"/>
<keyword evidence="2" id="KW-1185">Reference proteome</keyword>
<reference evidence="1" key="1">
    <citation type="submission" date="2022-10" db="EMBL/GenBank/DDBJ databases">
        <authorList>
            <person name="Koch H."/>
        </authorList>
    </citation>
    <scope>NUCLEOTIDE SEQUENCE</scope>
    <source>
        <strain evidence="1">DNF</strain>
    </source>
</reference>
<dbReference type="Proteomes" id="UP001179121">
    <property type="component" value="Chromosome"/>
</dbReference>
<sequence>MFPTGRFENLDPIKASVEATGGGSFATTFGAGVQNLFHLGGDHFLRYRFNLTHSLYMPVDVTGFNAYGGGFGTDGRVHPGSVTTLTAAAEYTLTRHWVLALDIGFQIIQATRFSGTPGIGPTGEPAVTGRGSGDVLSVAPAVEYLYNEHVGLIAGPWFSVRGRNTSDFFGMVAAIYLFL</sequence>